<dbReference type="SUPFAM" id="SSF90257">
    <property type="entry name" value="Myosin rod fragments"/>
    <property type="match status" value="1"/>
</dbReference>
<feature type="compositionally biased region" description="Basic and acidic residues" evidence="2">
    <location>
        <begin position="432"/>
        <end position="446"/>
    </location>
</feature>
<feature type="coiled-coil region" evidence="1">
    <location>
        <begin position="208"/>
        <end position="306"/>
    </location>
</feature>
<keyword evidence="3" id="KW-0812">Transmembrane</keyword>
<dbReference type="AlphaFoldDB" id="A0A413JSS2"/>
<feature type="coiled-coil region" evidence="1">
    <location>
        <begin position="384"/>
        <end position="418"/>
    </location>
</feature>
<dbReference type="EMBL" id="QSDG01000028">
    <property type="protein sequence ID" value="RGY64667.1"/>
    <property type="molecule type" value="Genomic_DNA"/>
</dbReference>
<evidence type="ECO:0000313" key="4">
    <source>
        <dbReference type="EMBL" id="RGY64667.1"/>
    </source>
</evidence>
<protein>
    <submittedName>
        <fullName evidence="4">Uncharacterized protein</fullName>
    </submittedName>
</protein>
<feature type="transmembrane region" description="Helical" evidence="3">
    <location>
        <begin position="358"/>
        <end position="378"/>
    </location>
</feature>
<evidence type="ECO:0000256" key="1">
    <source>
        <dbReference type="SAM" id="Coils"/>
    </source>
</evidence>
<evidence type="ECO:0000256" key="2">
    <source>
        <dbReference type="SAM" id="MobiDB-lite"/>
    </source>
</evidence>
<keyword evidence="3" id="KW-1133">Transmembrane helix</keyword>
<accession>A0A413JSS2</accession>
<feature type="compositionally biased region" description="Polar residues" evidence="2">
    <location>
        <begin position="451"/>
        <end position="469"/>
    </location>
</feature>
<evidence type="ECO:0000256" key="3">
    <source>
        <dbReference type="SAM" id="Phobius"/>
    </source>
</evidence>
<gene>
    <name evidence="4" type="ORF">DXA27_21275</name>
</gene>
<dbReference type="Gene3D" id="1.10.287.1490">
    <property type="match status" value="1"/>
</dbReference>
<reference evidence="4 5" key="1">
    <citation type="submission" date="2018-08" db="EMBL/GenBank/DDBJ databases">
        <title>A genome reference for cultivated species of the human gut microbiota.</title>
        <authorList>
            <person name="Zou Y."/>
            <person name="Xue W."/>
            <person name="Luo G."/>
        </authorList>
    </citation>
    <scope>NUCLEOTIDE SEQUENCE [LARGE SCALE GENOMIC DNA]</scope>
    <source>
        <strain evidence="4 5">OF01-1</strain>
    </source>
</reference>
<evidence type="ECO:0000313" key="5">
    <source>
        <dbReference type="Proteomes" id="UP000284614"/>
    </source>
</evidence>
<feature type="region of interest" description="Disordered" evidence="2">
    <location>
        <begin position="430"/>
        <end position="469"/>
    </location>
</feature>
<dbReference type="RefSeq" id="WP_005822210.1">
    <property type="nucleotide sequence ID" value="NZ_CABJEQ010000008.1"/>
</dbReference>
<keyword evidence="1" id="KW-0175">Coiled coil</keyword>
<comment type="caution">
    <text evidence="4">The sequence shown here is derived from an EMBL/GenBank/DDBJ whole genome shotgun (WGS) entry which is preliminary data.</text>
</comment>
<keyword evidence="3" id="KW-0472">Membrane</keyword>
<sequence>MAKFNLYVHGVPIGHDIWGASEDLSYIKTFYNHDADVKESVIFCIEVLRNKTFYSYLRQNDVDNAESRPGSYFGITLSFSNLYCSNVYLLYKIFDAVYKQLCLGKLIEQDGRKVRYLVRQFIDDTLTLEKINAAFSQQIDKLLTNSFLALDDSAKPTGIAKYSLSDVDSPAFIESFKSKKILVSPDYISKEDENASLQKQVQPLRVQCEQLSSEILQWKNKYAALEQSNIVLQNQITPLEKKVESLESQLVSVVTDATREFKQKLEETKGALDKSEKEVEILTNTNKKAQDEIKKLREDIKVIGENKDINNSVAQIKEPLKNLARLMASRFPDDPRKGSSIRKKNFNNHGASNLFKTWISVINCVLLCCVVAIGVWYYSHPAKINEDNYALEDQKVQIEQIEQKVQKLTQQAEATLTAIQKTSIEMQAAFKSRKEDSKAASREASKKTKKGGSTIQGASTVSQETIKAD</sequence>
<proteinExistence type="predicted"/>
<organism evidence="4 5">
    <name type="scientific">Bacteroides fragilis</name>
    <dbReference type="NCBI Taxonomy" id="817"/>
    <lineage>
        <taxon>Bacteria</taxon>
        <taxon>Pseudomonadati</taxon>
        <taxon>Bacteroidota</taxon>
        <taxon>Bacteroidia</taxon>
        <taxon>Bacteroidales</taxon>
        <taxon>Bacteroidaceae</taxon>
        <taxon>Bacteroides</taxon>
    </lineage>
</organism>
<name>A0A413JSS2_BACFG</name>
<dbReference type="Proteomes" id="UP000284614">
    <property type="component" value="Unassembled WGS sequence"/>
</dbReference>